<dbReference type="Pfam" id="PF01578">
    <property type="entry name" value="Cytochrom_C_asm"/>
    <property type="match status" value="1"/>
</dbReference>
<sequence>MIFSTLEHILTHISFSVISTVITIHLITLLVDETVGLYASSEKGMIATFFCITGLLVTRWIYLRHLPLSDLYESLLFLSWGFSIIHLFTYFKKYKNHLSVSAITAPSTIFTQGFATSGFLTEMHQSPLLVPALQSHWLMMHVSMMVLGYASLLCGSLFSVALIVITFQNSIRIFGKNNHLLNALFSFDEIQYMNEENNVLRNTYFFSYKNYYKSQLIQQLDHWSYRIISLGFIFLSIGILSGAVWANETWGSYWNWDPKETWAFITWTIFAIYLHTRTNKNFEGVNSAIVASMGFLIIWICYFGVNLLGIGLHSYGSFTLTSN</sequence>
<comment type="subcellular location">
    <subcellularLocation>
        <location evidence="6">Cellular thylakoid membrane</location>
        <topology evidence="6">Multi-pass membrane protein</topology>
    </subcellularLocation>
    <subcellularLocation>
        <location evidence="1">Membrane</location>
        <topology evidence="1">Multi-pass membrane protein</topology>
    </subcellularLocation>
</comment>
<accession>A0A0S2IFK4</accession>
<keyword evidence="5 6" id="KW-0472">Membrane</keyword>
<keyword evidence="4 6" id="KW-1133">Transmembrane helix</keyword>
<feature type="transmembrane region" description="Helical" evidence="6">
    <location>
        <begin position="12"/>
        <end position="32"/>
    </location>
</feature>
<feature type="transmembrane region" description="Helical" evidence="6">
    <location>
        <begin position="44"/>
        <end position="62"/>
    </location>
</feature>
<dbReference type="InterPro" id="IPR045062">
    <property type="entry name" value="Cyt_c_biogenesis_CcsA/CcmC"/>
</dbReference>
<geneLocation type="plastid" evidence="8"/>
<evidence type="ECO:0000259" key="7">
    <source>
        <dbReference type="Pfam" id="PF01578"/>
    </source>
</evidence>
<dbReference type="PANTHER" id="PTHR30071:SF1">
    <property type="entry name" value="CYTOCHROME B_B6 PROTEIN-RELATED"/>
    <property type="match status" value="1"/>
</dbReference>
<keyword evidence="6" id="KW-0793">Thylakoid</keyword>
<name>A0A0S2IFK4_9ROSI</name>
<comment type="function">
    <text evidence="6">Required during biogenesis of c-type cytochromes (cytochrome c6 and cytochrome f) at the step of heme attachment.</text>
</comment>
<comment type="subunit">
    <text evidence="6">May interact with Ccs1.</text>
</comment>
<dbReference type="InterPro" id="IPR017562">
    <property type="entry name" value="Cyt_c_biogenesis_CcsA"/>
</dbReference>
<dbReference type="EMBL" id="KT898808">
    <property type="protein sequence ID" value="ALO22063.1"/>
    <property type="molecule type" value="Genomic_DNA"/>
</dbReference>
<proteinExistence type="inferred from homology"/>
<dbReference type="AlphaFoldDB" id="A0A0S2IFK4"/>
<feature type="transmembrane region" description="Helical" evidence="6">
    <location>
        <begin position="74"/>
        <end position="91"/>
    </location>
</feature>
<keyword evidence="3 6" id="KW-0201">Cytochrome c-type biogenesis</keyword>
<organism evidence="8">
    <name type="scientific">Cucurbita ecuadorensis</name>
    <dbReference type="NCBI Taxonomy" id="184135"/>
    <lineage>
        <taxon>Eukaryota</taxon>
        <taxon>Viridiplantae</taxon>
        <taxon>Streptophyta</taxon>
        <taxon>Embryophyta</taxon>
        <taxon>Tracheophyta</taxon>
        <taxon>Spermatophyta</taxon>
        <taxon>Magnoliopsida</taxon>
        <taxon>eudicotyledons</taxon>
        <taxon>Gunneridae</taxon>
        <taxon>Pentapetalae</taxon>
        <taxon>rosids</taxon>
        <taxon>fabids</taxon>
        <taxon>Cucurbitales</taxon>
        <taxon>Cucurbitaceae</taxon>
        <taxon>Cucurbiteae</taxon>
        <taxon>Cucurbita</taxon>
    </lineage>
</organism>
<evidence type="ECO:0000256" key="4">
    <source>
        <dbReference type="ARBA" id="ARBA00022989"/>
    </source>
</evidence>
<feature type="domain" description="Cytochrome c assembly protein" evidence="7">
    <location>
        <begin position="68"/>
        <end position="313"/>
    </location>
</feature>
<dbReference type="GO" id="GO:0017004">
    <property type="term" value="P:cytochrome complex assembly"/>
    <property type="evidence" value="ECO:0007669"/>
    <property type="project" value="UniProtKB-UniRule"/>
</dbReference>
<comment type="similarity">
    <text evidence="6">Belongs to the CcmF/CycK/Ccl1/NrfE/CcsA family.</text>
</comment>
<evidence type="ECO:0000313" key="8">
    <source>
        <dbReference type="EMBL" id="ALO22063.1"/>
    </source>
</evidence>
<dbReference type="HAMAP" id="MF_01391">
    <property type="entry name" value="CytC_CcsA"/>
    <property type="match status" value="1"/>
</dbReference>
<gene>
    <name evidence="6 8" type="primary">ccsA</name>
</gene>
<dbReference type="PANTHER" id="PTHR30071">
    <property type="entry name" value="HEME EXPORTER PROTEIN C"/>
    <property type="match status" value="1"/>
</dbReference>
<evidence type="ECO:0000256" key="6">
    <source>
        <dbReference type="HAMAP-Rule" id="MF_01391"/>
    </source>
</evidence>
<feature type="transmembrane region" description="Helical" evidence="6">
    <location>
        <begin position="261"/>
        <end position="276"/>
    </location>
</feature>
<dbReference type="GO" id="GO:0020037">
    <property type="term" value="F:heme binding"/>
    <property type="evidence" value="ECO:0007669"/>
    <property type="project" value="InterPro"/>
</dbReference>
<feature type="transmembrane region" description="Helical" evidence="6">
    <location>
        <begin position="140"/>
        <end position="167"/>
    </location>
</feature>
<evidence type="ECO:0000256" key="5">
    <source>
        <dbReference type="ARBA" id="ARBA00023136"/>
    </source>
</evidence>
<protein>
    <recommendedName>
        <fullName evidence="6">Cytochrome c biogenesis protein CcsA</fullName>
    </recommendedName>
</protein>
<feature type="transmembrane region" description="Helical" evidence="6">
    <location>
        <begin position="288"/>
        <end position="312"/>
    </location>
</feature>
<dbReference type="InterPro" id="IPR002541">
    <property type="entry name" value="Cyt_c_assembly"/>
</dbReference>
<reference evidence="8" key="1">
    <citation type="journal article" date="2015" name="Proc. Natl. Acad. Sci. U.S.A.">
        <title>Gourds and squashes (Cucurbita spp.) adapted to megafaunal extinction and ecological anachronism through domestication.</title>
        <authorList>
            <person name="Kistler L."/>
            <person name="Newsom L.A."/>
            <person name="Ryan T.M."/>
            <person name="Clarke A.C."/>
            <person name="Smith B.D."/>
            <person name="Perry G.H."/>
        </authorList>
    </citation>
    <scope>NUCLEOTIDE SEQUENCE</scope>
    <source>
        <strain evidence="8">021</strain>
    </source>
</reference>
<dbReference type="NCBIfam" id="TIGR03144">
    <property type="entry name" value="cytochr_II_ccsB"/>
    <property type="match status" value="1"/>
</dbReference>
<evidence type="ECO:0000256" key="2">
    <source>
        <dbReference type="ARBA" id="ARBA00022692"/>
    </source>
</evidence>
<evidence type="ECO:0000256" key="3">
    <source>
        <dbReference type="ARBA" id="ARBA00022748"/>
    </source>
</evidence>
<evidence type="ECO:0000256" key="1">
    <source>
        <dbReference type="ARBA" id="ARBA00004141"/>
    </source>
</evidence>
<dbReference type="GO" id="GO:0042651">
    <property type="term" value="C:thylakoid membrane"/>
    <property type="evidence" value="ECO:0007669"/>
    <property type="project" value="UniProtKB-UniRule"/>
</dbReference>
<feature type="transmembrane region" description="Helical" evidence="6">
    <location>
        <begin position="223"/>
        <end position="246"/>
    </location>
</feature>
<keyword evidence="2 6" id="KW-0812">Transmembrane</keyword>
<dbReference type="GO" id="GO:0005886">
    <property type="term" value="C:plasma membrane"/>
    <property type="evidence" value="ECO:0007669"/>
    <property type="project" value="TreeGrafter"/>
</dbReference>
<keyword evidence="8" id="KW-0934">Plastid</keyword>